<protein>
    <recommendedName>
        <fullName evidence="4">Peptide subunit release factor 1 (ERF1)</fullName>
    </recommendedName>
</protein>
<feature type="region of interest" description="Disordered" evidence="1">
    <location>
        <begin position="164"/>
        <end position="191"/>
    </location>
</feature>
<dbReference type="Pfam" id="PF18854">
    <property type="entry name" value="baeRF_family10"/>
    <property type="match status" value="1"/>
</dbReference>
<comment type="caution">
    <text evidence="2">The sequence shown here is derived from an EMBL/GenBank/DDBJ whole genome shotgun (WGS) entry which is preliminary data.</text>
</comment>
<name>A0A2P8E143_9ACTN</name>
<dbReference type="OrthoDB" id="4638263at2"/>
<sequence>MTLSRATLRNLTGMNDEMGVLSIYANADPRAEHTQDPAWQKRLRSELGQLKDGLKTTGSREQWQAFAHRVNSLRDDLDWLLDRSEPGQGRALFTGIADGATERVSLQTPLVNRVVFDPRAHVWPLVSAWSSCGPAGVVAVSADMTRLVDVRFGTTYEPANVRYDPGAETRELKGPRAAHPGAAQHSAPQHDLYERRESDRLLRRVRQVGADVASFATEYGWEYVVVTGEANLTHAVVEGLPAGFTPTVVELEHPVRAVPAPKLAEMVQPALAQARRRRGAELARRACDDANSGNAAACGLPKTLLALSEARVAHLLLASDGEWRGRRMPDGSYVPATTETVPGDVEPFLGERMIEAAHGERAAVTVVDGEAAVPLEDGVGAILRW</sequence>
<evidence type="ECO:0000256" key="1">
    <source>
        <dbReference type="SAM" id="MobiDB-lite"/>
    </source>
</evidence>
<feature type="compositionally biased region" description="Basic and acidic residues" evidence="1">
    <location>
        <begin position="165"/>
        <end position="174"/>
    </location>
</feature>
<dbReference type="AlphaFoldDB" id="A0A2P8E143"/>
<organism evidence="2 3">
    <name type="scientific">Haloactinopolyspora alba</name>
    <dbReference type="NCBI Taxonomy" id="648780"/>
    <lineage>
        <taxon>Bacteria</taxon>
        <taxon>Bacillati</taxon>
        <taxon>Actinomycetota</taxon>
        <taxon>Actinomycetes</taxon>
        <taxon>Jiangellales</taxon>
        <taxon>Jiangellaceae</taxon>
        <taxon>Haloactinopolyspora</taxon>
    </lineage>
</organism>
<dbReference type="EMBL" id="PYGE01000008">
    <property type="protein sequence ID" value="PSL03178.1"/>
    <property type="molecule type" value="Genomic_DNA"/>
</dbReference>
<keyword evidence="3" id="KW-1185">Reference proteome</keyword>
<dbReference type="Proteomes" id="UP000243528">
    <property type="component" value="Unassembled WGS sequence"/>
</dbReference>
<evidence type="ECO:0008006" key="4">
    <source>
        <dbReference type="Google" id="ProtNLM"/>
    </source>
</evidence>
<accession>A0A2P8E143</accession>
<evidence type="ECO:0000313" key="3">
    <source>
        <dbReference type="Proteomes" id="UP000243528"/>
    </source>
</evidence>
<evidence type="ECO:0000313" key="2">
    <source>
        <dbReference type="EMBL" id="PSL03178.1"/>
    </source>
</evidence>
<proteinExistence type="predicted"/>
<gene>
    <name evidence="2" type="ORF">CLV30_10890</name>
</gene>
<dbReference type="RefSeq" id="WP_106537595.1">
    <property type="nucleotide sequence ID" value="NZ_ML142902.1"/>
</dbReference>
<dbReference type="InterPro" id="IPR041202">
    <property type="entry name" value="BaeRF_family10"/>
</dbReference>
<reference evidence="2 3" key="1">
    <citation type="submission" date="2018-03" db="EMBL/GenBank/DDBJ databases">
        <title>Genomic Encyclopedia of Archaeal and Bacterial Type Strains, Phase II (KMG-II): from individual species to whole genera.</title>
        <authorList>
            <person name="Goeker M."/>
        </authorList>
    </citation>
    <scope>NUCLEOTIDE SEQUENCE [LARGE SCALE GENOMIC DNA]</scope>
    <source>
        <strain evidence="2 3">DSM 45211</strain>
    </source>
</reference>